<feature type="non-terminal residue" evidence="2">
    <location>
        <position position="101"/>
    </location>
</feature>
<feature type="compositionally biased region" description="Low complexity" evidence="1">
    <location>
        <begin position="24"/>
        <end position="54"/>
    </location>
</feature>
<accession>A0ABD0PWD8</accession>
<reference evidence="2 3" key="1">
    <citation type="submission" date="2024-05" db="EMBL/GenBank/DDBJ databases">
        <title>Genome sequencing and assembly of Indian major carp, Cirrhinus mrigala (Hamilton, 1822).</title>
        <authorList>
            <person name="Mohindra V."/>
            <person name="Chowdhury L.M."/>
            <person name="Lal K."/>
            <person name="Jena J.K."/>
        </authorList>
    </citation>
    <scope>NUCLEOTIDE SEQUENCE [LARGE SCALE GENOMIC DNA]</scope>
    <source>
        <strain evidence="2">CM1030</strain>
        <tissue evidence="2">Blood</tissue>
    </source>
</reference>
<keyword evidence="3" id="KW-1185">Reference proteome</keyword>
<evidence type="ECO:0000313" key="2">
    <source>
        <dbReference type="EMBL" id="KAL0178337.1"/>
    </source>
</evidence>
<gene>
    <name evidence="2" type="ORF">M9458_027231</name>
</gene>
<organism evidence="2 3">
    <name type="scientific">Cirrhinus mrigala</name>
    <name type="common">Mrigala</name>
    <dbReference type="NCBI Taxonomy" id="683832"/>
    <lineage>
        <taxon>Eukaryota</taxon>
        <taxon>Metazoa</taxon>
        <taxon>Chordata</taxon>
        <taxon>Craniata</taxon>
        <taxon>Vertebrata</taxon>
        <taxon>Euteleostomi</taxon>
        <taxon>Actinopterygii</taxon>
        <taxon>Neopterygii</taxon>
        <taxon>Teleostei</taxon>
        <taxon>Ostariophysi</taxon>
        <taxon>Cypriniformes</taxon>
        <taxon>Cyprinidae</taxon>
        <taxon>Labeoninae</taxon>
        <taxon>Labeonini</taxon>
        <taxon>Cirrhinus</taxon>
    </lineage>
</organism>
<dbReference type="Proteomes" id="UP001529510">
    <property type="component" value="Unassembled WGS sequence"/>
</dbReference>
<proteinExistence type="predicted"/>
<feature type="compositionally biased region" description="Basic and acidic residues" evidence="1">
    <location>
        <begin position="92"/>
        <end position="101"/>
    </location>
</feature>
<dbReference type="AlphaFoldDB" id="A0ABD0PWD8"/>
<feature type="non-terminal residue" evidence="2">
    <location>
        <position position="1"/>
    </location>
</feature>
<comment type="caution">
    <text evidence="2">The sequence shown here is derived from an EMBL/GenBank/DDBJ whole genome shotgun (WGS) entry which is preliminary data.</text>
</comment>
<feature type="compositionally biased region" description="Low complexity" evidence="1">
    <location>
        <begin position="73"/>
        <end position="87"/>
    </location>
</feature>
<sequence>KQYRESYISDALEADMDHLEQRSRASGSSAGSTSRPNPFSRHSTTSHGSSRTSGVDTDSFRTPTNTPHRPLRTHSSSNTSHASTHTSGIESSSKEHCLDED</sequence>
<name>A0ABD0PWD8_CIRMR</name>
<evidence type="ECO:0000313" key="3">
    <source>
        <dbReference type="Proteomes" id="UP001529510"/>
    </source>
</evidence>
<protein>
    <submittedName>
        <fullName evidence="2">Uncharacterized protein</fullName>
    </submittedName>
</protein>
<feature type="region of interest" description="Disordered" evidence="1">
    <location>
        <begin position="1"/>
        <end position="101"/>
    </location>
</feature>
<dbReference type="EMBL" id="JAMKFB020000013">
    <property type="protein sequence ID" value="KAL0178337.1"/>
    <property type="molecule type" value="Genomic_DNA"/>
</dbReference>
<evidence type="ECO:0000256" key="1">
    <source>
        <dbReference type="SAM" id="MobiDB-lite"/>
    </source>
</evidence>